<keyword evidence="2" id="KW-0808">Transferase</keyword>
<gene>
    <name evidence="7" type="primary">LOC111297718</name>
</gene>
<dbReference type="AlphaFoldDB" id="A0A6P5Z6A8"/>
<dbReference type="Gene3D" id="3.40.50.150">
    <property type="entry name" value="Vaccinia Virus protein VP39"/>
    <property type="match status" value="1"/>
</dbReference>
<keyword evidence="6" id="KW-1185">Reference proteome</keyword>
<dbReference type="RefSeq" id="XP_022748092.1">
    <property type="nucleotide sequence ID" value="XM_022892357.1"/>
</dbReference>
<dbReference type="GO" id="GO:0032259">
    <property type="term" value="P:methylation"/>
    <property type="evidence" value="ECO:0007669"/>
    <property type="project" value="UniProtKB-KW"/>
</dbReference>
<dbReference type="Proteomes" id="UP000515121">
    <property type="component" value="Unplaced"/>
</dbReference>
<sequence length="495" mass="56053">MSVEKVLCMNAADHEISYANNSVLQKAVISKARPILEEAITDLFSKTLPTSIKVADLGCSSGPNTFQIISQVIDIIHEICHQEQLKLPEFQVLLNDLPGNDFNTVFSSVPGFYERLKKEKGEMLQDLCFIAGVPGSFYQRLFPSTSLHFVHSSYGLHWLSKVPQGIENNKGNIYMASSSPPNVFKAYAEQFQKDFSNFLRLRSKEIMPTGRMVLTFMARNNPIFSNEDYGYWELLAKSFLDLVAEGLVKEEDVNSFNLPFYTPCEEEVVEIVEREGSFDINELQVFKVDSTPPRDGDDMMHDKDFGLNNIYIQSGKNVANILRAVTEHIFCSHFGDTIIDKLFIRFATHIANGLSNTKKGERKGERVNIVISLTKNYEDKRMKAASPVGVANVIEVSLHKAFRYKCKKGGKPSRKDTEDGSTPNKAKSARCHKGKNDGKKDKTKLTCYNYGKLGHFTGECTKLKKVFFNFMFYFDCFVARQNLYAHHFSMLVVDS</sequence>
<dbReference type="Gene3D" id="1.10.1200.270">
    <property type="entry name" value="Methyltransferase, alpha-helical capping domain"/>
    <property type="match status" value="1"/>
</dbReference>
<dbReference type="SUPFAM" id="SSF53335">
    <property type="entry name" value="S-adenosyl-L-methionine-dependent methyltransferases"/>
    <property type="match status" value="1"/>
</dbReference>
<dbReference type="InterPro" id="IPR042086">
    <property type="entry name" value="MeTrfase_capping"/>
</dbReference>
<dbReference type="OrthoDB" id="1523883at2759"/>
<dbReference type="KEGG" id="dzi:111297718"/>
<dbReference type="GeneID" id="111297718"/>
<organism evidence="6 7">
    <name type="scientific">Durio zibethinus</name>
    <name type="common">Durian</name>
    <dbReference type="NCBI Taxonomy" id="66656"/>
    <lineage>
        <taxon>Eukaryota</taxon>
        <taxon>Viridiplantae</taxon>
        <taxon>Streptophyta</taxon>
        <taxon>Embryophyta</taxon>
        <taxon>Tracheophyta</taxon>
        <taxon>Spermatophyta</taxon>
        <taxon>Magnoliopsida</taxon>
        <taxon>eudicotyledons</taxon>
        <taxon>Gunneridae</taxon>
        <taxon>Pentapetalae</taxon>
        <taxon>rosids</taxon>
        <taxon>malvids</taxon>
        <taxon>Malvales</taxon>
        <taxon>Malvaceae</taxon>
        <taxon>Helicteroideae</taxon>
        <taxon>Durio</taxon>
    </lineage>
</organism>
<evidence type="ECO:0000256" key="4">
    <source>
        <dbReference type="ARBA" id="ARBA00022842"/>
    </source>
</evidence>
<feature type="region of interest" description="Disordered" evidence="5">
    <location>
        <begin position="407"/>
        <end position="439"/>
    </location>
</feature>
<dbReference type="PANTHER" id="PTHR31009">
    <property type="entry name" value="S-ADENOSYL-L-METHIONINE:CARBOXYL METHYLTRANSFERASE FAMILY PROTEIN"/>
    <property type="match status" value="1"/>
</dbReference>
<evidence type="ECO:0000313" key="6">
    <source>
        <dbReference type="Proteomes" id="UP000515121"/>
    </source>
</evidence>
<dbReference type="InterPro" id="IPR005299">
    <property type="entry name" value="MeTrfase_7"/>
</dbReference>
<keyword evidence="1" id="KW-0489">Methyltransferase</keyword>
<evidence type="ECO:0000313" key="7">
    <source>
        <dbReference type="RefSeq" id="XP_022748092.1"/>
    </source>
</evidence>
<dbReference type="GO" id="GO:0008168">
    <property type="term" value="F:methyltransferase activity"/>
    <property type="evidence" value="ECO:0007669"/>
    <property type="project" value="UniProtKB-KW"/>
</dbReference>
<proteinExistence type="predicted"/>
<evidence type="ECO:0000256" key="1">
    <source>
        <dbReference type="ARBA" id="ARBA00022603"/>
    </source>
</evidence>
<reference evidence="7" key="1">
    <citation type="submission" date="2025-08" db="UniProtKB">
        <authorList>
            <consortium name="RefSeq"/>
        </authorList>
    </citation>
    <scope>IDENTIFICATION</scope>
    <source>
        <tissue evidence="7">Fruit stalk</tissue>
    </source>
</reference>
<dbReference type="InterPro" id="IPR029063">
    <property type="entry name" value="SAM-dependent_MTases_sf"/>
</dbReference>
<dbReference type="GO" id="GO:0003676">
    <property type="term" value="F:nucleic acid binding"/>
    <property type="evidence" value="ECO:0007669"/>
    <property type="project" value="InterPro"/>
</dbReference>
<dbReference type="Pfam" id="PF03492">
    <property type="entry name" value="Methyltransf_7"/>
    <property type="match status" value="1"/>
</dbReference>
<evidence type="ECO:0000256" key="3">
    <source>
        <dbReference type="ARBA" id="ARBA00022723"/>
    </source>
</evidence>
<dbReference type="SUPFAM" id="SSF57756">
    <property type="entry name" value="Retrovirus zinc finger-like domains"/>
    <property type="match status" value="1"/>
</dbReference>
<evidence type="ECO:0000256" key="2">
    <source>
        <dbReference type="ARBA" id="ARBA00022679"/>
    </source>
</evidence>
<dbReference type="GO" id="GO:0008270">
    <property type="term" value="F:zinc ion binding"/>
    <property type="evidence" value="ECO:0007669"/>
    <property type="project" value="InterPro"/>
</dbReference>
<evidence type="ECO:0000256" key="5">
    <source>
        <dbReference type="SAM" id="MobiDB-lite"/>
    </source>
</evidence>
<accession>A0A6P5Z6A8</accession>
<keyword evidence="3" id="KW-0479">Metal-binding</keyword>
<dbReference type="InterPro" id="IPR036875">
    <property type="entry name" value="Znf_CCHC_sf"/>
</dbReference>
<protein>
    <submittedName>
        <fullName evidence="7">Benzoate carboxyl methyltransferase-like</fullName>
    </submittedName>
</protein>
<keyword evidence="4" id="KW-0460">Magnesium</keyword>
<name>A0A6P5Z6A8_DURZI</name>